<dbReference type="OrthoDB" id="9998343at2759"/>
<gene>
    <name evidence="6" type="primary">LOC106151638</name>
</gene>
<keyword evidence="2" id="KW-0479">Metal-binding</keyword>
<keyword evidence="5" id="KW-1185">Reference proteome</keyword>
<evidence type="ECO:0000313" key="5">
    <source>
        <dbReference type="Proteomes" id="UP000085678"/>
    </source>
</evidence>
<dbReference type="PROSITE" id="PS51347">
    <property type="entry name" value="PHOSPHOTRIESTERASE_2"/>
    <property type="match status" value="1"/>
</dbReference>
<dbReference type="InterPro" id="IPR001559">
    <property type="entry name" value="Phosphotriesterase"/>
</dbReference>
<dbReference type="KEGG" id="lak:106151638"/>
<sequence>MTFEVTYIPPPPGDEGKVNLPFEMKNLGWIRQYPYSHKPNLIYNDDDSHEAVIQELKYFKECGGGTIVENTTHGITRDMCYLKRAAEESGVNVIAGSGYYVSASHPSQMDAMRVEDIVEVMRNDFLTGCDGTDIKCGVIGEIGCSWPLHDNEKKVLRATVEAQTQLGCPVIIHPGRHHEAPSEIVRLLQEEGGNTGKTVMSHLDRTFHADDLLLDFAKMGTYLEFDLFGFENSNYQTNPAVDMPGDGERIRRIKILFDNGFDKVVISHDMHFKHRLIKYGGHGYTHILRNVLPQMRRRGVTQEQIDKMLIDNPREWLTFL</sequence>
<dbReference type="STRING" id="7574.A0A1S3H2U9"/>
<dbReference type="GO" id="GO:0016787">
    <property type="term" value="F:hydrolase activity"/>
    <property type="evidence" value="ECO:0007669"/>
    <property type="project" value="UniProtKB-KW"/>
</dbReference>
<name>A0A1S3H2U9_LINAN</name>
<dbReference type="FunCoup" id="A0A1S3H2U9">
    <property type="interactions" value="3"/>
</dbReference>
<protein>
    <submittedName>
        <fullName evidence="6">Phosphotriesterase-related protein</fullName>
    </submittedName>
</protein>
<reference evidence="6" key="1">
    <citation type="submission" date="2025-08" db="UniProtKB">
        <authorList>
            <consortium name="RefSeq"/>
        </authorList>
    </citation>
    <scope>IDENTIFICATION</scope>
    <source>
        <tissue evidence="6">Gonads</tissue>
    </source>
</reference>
<dbReference type="GO" id="GO:0008270">
    <property type="term" value="F:zinc ion binding"/>
    <property type="evidence" value="ECO:0007669"/>
    <property type="project" value="InterPro"/>
</dbReference>
<evidence type="ECO:0000256" key="2">
    <source>
        <dbReference type="ARBA" id="ARBA00022723"/>
    </source>
</evidence>
<accession>A0A1S3H2U9</accession>
<evidence type="ECO:0000256" key="1">
    <source>
        <dbReference type="ARBA" id="ARBA00001968"/>
    </source>
</evidence>
<dbReference type="InterPro" id="IPR032466">
    <property type="entry name" value="Metal_Hydrolase"/>
</dbReference>
<dbReference type="Pfam" id="PF02126">
    <property type="entry name" value="PTE"/>
    <property type="match status" value="1"/>
</dbReference>
<evidence type="ECO:0000313" key="6">
    <source>
        <dbReference type="RefSeq" id="XP_013380455.1"/>
    </source>
</evidence>
<dbReference type="SUPFAM" id="SSF51556">
    <property type="entry name" value="Metallo-dependent hydrolases"/>
    <property type="match status" value="1"/>
</dbReference>
<proteinExistence type="inferred from homology"/>
<dbReference type="CDD" id="cd00530">
    <property type="entry name" value="PTE"/>
    <property type="match status" value="1"/>
</dbReference>
<evidence type="ECO:0000256" key="3">
    <source>
        <dbReference type="ARBA" id="ARBA00022801"/>
    </source>
</evidence>
<comment type="caution">
    <text evidence="4">Lacks conserved residue(s) required for the propagation of feature annotation.</text>
</comment>
<comment type="similarity">
    <text evidence="4">Belongs to the metallo-dependent hydrolases superfamily. Phosphotriesterase family.</text>
</comment>
<dbReference type="InParanoid" id="A0A1S3H2U9"/>
<keyword evidence="3" id="KW-0378">Hydrolase</keyword>
<dbReference type="RefSeq" id="XP_013380455.1">
    <property type="nucleotide sequence ID" value="XM_013525001.1"/>
</dbReference>
<dbReference type="AlphaFoldDB" id="A0A1S3H2U9"/>
<dbReference type="PANTHER" id="PTHR10819">
    <property type="entry name" value="PHOSPHOTRIESTERASE-RELATED"/>
    <property type="match status" value="1"/>
</dbReference>
<dbReference type="Gene3D" id="3.20.20.140">
    <property type="entry name" value="Metal-dependent hydrolases"/>
    <property type="match status" value="1"/>
</dbReference>
<dbReference type="Proteomes" id="UP000085678">
    <property type="component" value="Unplaced"/>
</dbReference>
<organism evidence="5 6">
    <name type="scientific">Lingula anatina</name>
    <name type="common">Brachiopod</name>
    <name type="synonym">Lingula unguis</name>
    <dbReference type="NCBI Taxonomy" id="7574"/>
    <lineage>
        <taxon>Eukaryota</taxon>
        <taxon>Metazoa</taxon>
        <taxon>Spiralia</taxon>
        <taxon>Lophotrochozoa</taxon>
        <taxon>Brachiopoda</taxon>
        <taxon>Linguliformea</taxon>
        <taxon>Lingulata</taxon>
        <taxon>Lingulida</taxon>
        <taxon>Linguloidea</taxon>
        <taxon>Lingulidae</taxon>
        <taxon>Lingula</taxon>
    </lineage>
</organism>
<dbReference type="GeneID" id="106151638"/>
<comment type="cofactor">
    <cofactor evidence="1">
        <name>a divalent metal cation</name>
        <dbReference type="ChEBI" id="CHEBI:60240"/>
    </cofactor>
</comment>
<dbReference type="PANTHER" id="PTHR10819:SF3">
    <property type="entry name" value="PHOSPHOTRIESTERASE-RELATED PROTEIN"/>
    <property type="match status" value="1"/>
</dbReference>
<evidence type="ECO:0000256" key="4">
    <source>
        <dbReference type="PROSITE-ProRule" id="PRU00679"/>
    </source>
</evidence>